<feature type="region of interest" description="Disordered" evidence="3">
    <location>
        <begin position="176"/>
        <end position="215"/>
    </location>
</feature>
<dbReference type="SMART" id="SM00233">
    <property type="entry name" value="PH"/>
    <property type="match status" value="1"/>
</dbReference>
<dbReference type="Proteomes" id="UP000076420">
    <property type="component" value="Unassembled WGS sequence"/>
</dbReference>
<feature type="compositionally biased region" description="Basic residues" evidence="3">
    <location>
        <begin position="1026"/>
        <end position="1038"/>
    </location>
</feature>
<feature type="compositionally biased region" description="Basic and acidic residues" evidence="3">
    <location>
        <begin position="2963"/>
        <end position="2987"/>
    </location>
</feature>
<dbReference type="InterPro" id="IPR035899">
    <property type="entry name" value="DBL_dom_sf"/>
</dbReference>
<dbReference type="PROSITE" id="PS50003">
    <property type="entry name" value="PH_DOMAIN"/>
    <property type="match status" value="1"/>
</dbReference>
<feature type="domain" description="DH" evidence="6">
    <location>
        <begin position="635"/>
        <end position="815"/>
    </location>
</feature>
<sequence>MERSNNEYPTEYIDIVNEINDFIASLDAPPLDNHTNELVGNAHRGNTFGQHLEGGYPDISWSPRSRHGSGEKSGAVVQKEEDASDKTMPFPLLEENPYDYIGSDRSRSTDFGDSDYSDISMVSNETADSDSGCYSHYQFPRSDTLAVQRDVSGLTSSPVKLASSCPSNFSSSFSSSPHSLSGHVRASPLIAQSSPRHVQHQFGYSSVRPQSPDRLSAEYHCEPFLDSVDQKFHQVGSSAHSLAASLSQAPQWNPADHHDYQEPSNIPKIPESPVPQRRSPTKANKPSDHNPNPLSTSPSIHSESASPKVSNEAVRDNVYSVISKNTPAKLNINNRWPPSNQASDPLPQSQTGPKASNLTTPPKQRDNKLKDPSSEKAENSPRQQPVNKVPDLSVLISELRSASPRSDLSPNSKFTACAHSERGPLPSTPGHCQKPPANTDQQIQADKVDPKPSTSKRADPEGHIPDRQSRSAKQLSGRSQRSESQSPISLHRKGTSGTAHKHLANGGRCKSESPEHDYEPIENLLELEVPATPRPQTKFPHFQGQKTMAESGGQQPKHVKAIHSFKGSNNDELCFKKGDIITVTQSWDEGWWEGTLNGRTGWFPSNYVKEIKGEVSYKNKTGDVPVYKRESMQLYHNVVLKNVIETEKTHVTEMIKVLQMYIKPIEPTNILTPPEYTLLIGNFEEIIAFQQSFLAALEECEKLPPYQRRIGGIFMQFAQSIKELYQSYCANHPKAVSIVQKKREELSKFIESQGATAPGAQTLITILSKPFTRLEKYPSLLKELERHVEESHPDRGDTQRAIEVYKTINNSCVEIRRLKEMEHEIVTSVIQGWEGEEIAKLGEVVHLSQVKMVTQTGEKFERIFVLFPSCLVMLSMTPRLSSYQYEGKIPLSGLTSNPCESADVSQNAFEISGPMIEKITVLCGTKGEVTAWLDILHQTLTQSVNPAPSSKPQSLQVHMISTSQPSVSTVVSAKTAQISNNPPKAPPPQFPLSTKPSSVWSLTCLRPSPPTRPTLMCRDEVLKSPRAARKTTNKRKPVRTYSGEDTDWHSKNDPKVYNEDAFILQVIEAYCNSVKTRHTVNSSILNSPQILLAEEEKIIDETEQQERTVEDVLSVKSIQSGATDVNNKSNVVRTSKMGISQNKFFPIGQVRKQTFQRNEVAEKLGSIQSRSQRTVANAAARPSKASSLTQSATMKSISASSVNSEKALQSPRRASKNQTLGTRRKLSRDPNPLRSSSNSAGKVRHPSNVIHNKNVIGSNHKETSNVTLYTSQKSNSLLETTNSKRNEDIQPSLNSFGKLQQADFLNESSFVSLPLENKLSLLENIEISQECVKAESAKCNSTLSTQNNMASKTLNEALENAEKMQISLEMAERSLRLLEPPLSSAQGTTKNSVLPISSVTNKQKPLEPLIPNTRLAETLRKDHRRNVYPLGTSLDGMNAINVTERLNNRLIMSWKPSNSEEDSESEGLSLQAMRRHAVASTCERIIREAKTSDKLNTDITNEALVNCKLSAHQKPLENCFSTKVANKIWPSEILNRPNWLMSSLRTDIEHKAGTKSTMSQDTLNSLAPINAETGEEHEEFLKSVSSFKVFGKTHIFKDSLPKSPNKHNESEGAVELGISELKTIPSEDIKKLKEATSVHDLLLQSENKTFNSPEENIGIQEIKEPEKLETQRVQSDGVGEKCGENSVLPSLEDNVLRASGIMAGAEVLESLEVKSEKVAPRGYSEITNLNIEAVWDTSISNLNEQSMSEKICKDIKPKELKSDDTFMCISAQLRSSDIGSDDPIIQKTTCSLIVENTHEKKSPSSVVVTGAEAQKEEREMLPRITEVLSSNENPLPSYREDVAHDQKAIKNDAAESLTKACQFPPSSTPEQTTGDHSCGVVLKPLESLEQKLEKTVKEAMSSCEQQLEAGLRFSATVDTVLLEGRSSSENVSISMRGYSHTDICKYSQGMSRGLCSEENDLRFCDISPEALQALTAITTPTVTLPSDTAHVVLRSVSEDPLNDVLSNSNVETLTTMNIDLKLAHHSADARDEAIQVINENLGRSADVSNTKCTSKVTKPEDEQICQQREVLTVTTSTVEKHSSSASSAVVDKEIKGKLSSDQDLSDLNVIGGNAPASRSISESRDGCNDSEAMTRSVPTKSVHNSQPFVCRHCLQCTDRPPEGTRLPSQEVKMKIRIEFCEDDTSTRAAKHDQPFRHCLCFPVLSSPEKKSVKELTFHLGTNSRHLVRKPSSHTTFDQYSAGMPRTDCYQWAKKGSESNIFSLPEFSPSTMKSKESYESHECRWEKRDRRVSTPYSLSCDRLANDETHDLDTIGYDRDSPSFKVDSFRGSITSLERWDRLNVFQASESTDTYPSTSRSTADVHSFHLRNEPTATNISLRTCKNRKTVKKRKYCNAQTQVLCSEMKRSGKLKTNGDNTEQRSSEEEAISSRSILGTPALANITGAAEYDDLTSVRSGNKSVSKLACLPRHAIEKLTTLDTVDISSLKETCIASEDIDIPKALAEHSAAKYTGTEQNKVNESSTTVRILSRKKKINENLIQQKAAENLEMFINSVKELKKCEKHSSPPFKPNSGLLTSRQTCIHTSAPENLEKFSRVSISGKFQDNSSSSMMDKFYSICQFRSVPWLPCDQLEPNVMEELSLSFSEKMFNAKKIHSPLCDTIGHKVIYRPSSTLQKGAAISASPTRLNYLKRLQGTSKKESEFVKSLVYQSSARAHSDASVNTMLSINPVRPFEMETTSDSENTETVLSYLYSTSPRQQAMVNRYGLPESKDFYTQVHSASSGLNDWRKTEVPAHSRRLINQSRAQRDVFIDSLNVIHRINAGYCDTESEIRKQRTFTQRNPFVCTNPFYSNRFESTLAERIDEYISIYSTPRDTRLHSSGVDDHACFRSLEDRAFVGLREDYLQTIKNEFDPLKETRHCAFTAEELVAFFGLEDENKVESLSHSQPKEKRCCSAQNQNGGSSKKSRDSYEINEFRRKDLSPGANKKKEQVSWDQFQSAAHESSDTLLLDLTCCEVSCMSKRQKGCREFEERHCNGAKFDSVYSDTNDQYLTVPSDQTACNAADREEPNYNKATAIDLNNKVETRSHDFGSTLGKSVSSPKLIRSPSEMSLEASRLSPCLDEYYSYSPFLCACSETPLLHSGTETNDIRKHWASTSVNSSITDTSGSPSVCSDDITSGSAGVTSKSAIKMDIMDSIGILTSHLMTTYIMVKDKMKRRQLKNSKTKLKRLDHQGRNFVNPYNNISSGKENRSKKFVFKKRHQANTTKKHFSTKRARFSSRVYKQLLKQTRSSSDTSSKESVDYTSSNNSEKTCDYLPTGELVSMLTVNYQEPPSNLEVTESKAYHLGSTINNHTPISPELSNETLSRMEKDMGDKETTGMLSLGQCLSQDDNKNSKVVCLIHEHRLSNEPNNYSEAILTEDGGIHVVIDSTEEAHADLKNEFESTESINNGTESHLERQPSFVCSGYPADKCFNQEITRFKGVEFPEDAEASKFIKLKLSEDVEANTVRDLKLLDDVEANQFKDLKLSDDIEANHFKDLKLSDDIEANHFKDLKLSDDIEANQFKDLKLSDDIEAKKFKDLKLSDDIEANQFKDLKLSDDIEANTFIELKLSEVAEANKFKDLKSLEDVETNKCIDLKLCEDEVPASEGEDLYDKPITELQSKSKELIEKDDSLSQYKLRSSPELIRNSVESSNLEATNNFEVKLLGEATTVVDNVEEFQSEPTDDFEFAEFIDTNAESPFEKQQSYVFCGNPYNQSVRSMPCLQTFLVLLGGTDVFSFSQQPDFSDVKDTGCDTHDFATADYDASLVEERDSTEDIPEIQTKGYRALLLENMCEKLLLESASENDSQEEFVEPVSECDFPDQTQDIVYQTKMFEQDYDGGIHEVVFLTKDVAGESADPDFQPPNVWCKDSGWSLEGRDNPEKMNSTETNELLGRHNLLQEDDKDLSWSHSTRRLRKLLKRERRSFSCSKRRCDSRCWSKQGFSETGRQYFKCLQEHRCSSRRSFQPFISRRMCLNRILGTDNRDVQCSPQLRYDSPEIVTTDWKDKPQASLDEKIESIKTPQAETAINLFNRTYSCRGHEEWLHFRNAPLDSTPLSDILTEFDEKCASPDYLERKTEARTESPYIFDDYELDTYEELRSLFTELHGSSSSSSLMLEADDTQDSSLYHCGQTLSISSTTLEERESRLGSSHSEKERENCNTWCATQTLLTVHQYISDLTSTSSIFIDPELINPIVSDECVNEDAASIKEHKYNNTKAVQVSLTSERKHGKDVVHNAPEQVCLVSLVGDTS</sequence>
<dbReference type="InterPro" id="IPR001452">
    <property type="entry name" value="SH3_domain"/>
</dbReference>
<feature type="region of interest" description="Disordered" evidence="3">
    <location>
        <begin position="3283"/>
        <end position="3308"/>
    </location>
</feature>
<dbReference type="PANTHER" id="PTHR46026:SF1">
    <property type="entry name" value="RHO-TYPE GUANINE NUCLEOTIDE EXCHANGE FACTOR, ISOFORM F"/>
    <property type="match status" value="1"/>
</dbReference>
<feature type="domain" description="SH3" evidence="4">
    <location>
        <begin position="554"/>
        <end position="613"/>
    </location>
</feature>
<feature type="compositionally biased region" description="Polar residues" evidence="3">
    <location>
        <begin position="471"/>
        <end position="488"/>
    </location>
</feature>
<dbReference type="PROSITE" id="PS50002">
    <property type="entry name" value="SH3"/>
    <property type="match status" value="1"/>
</dbReference>
<feature type="compositionally biased region" description="Polar residues" evidence="3">
    <location>
        <begin position="403"/>
        <end position="414"/>
    </location>
</feature>
<feature type="region of interest" description="Disordered" evidence="3">
    <location>
        <begin position="325"/>
        <end position="516"/>
    </location>
</feature>
<feature type="compositionally biased region" description="Polar residues" evidence="3">
    <location>
        <begin position="1184"/>
        <end position="1207"/>
    </location>
</feature>
<dbReference type="InterPro" id="IPR011993">
    <property type="entry name" value="PH-like_dom_sf"/>
</dbReference>
<dbReference type="KEGG" id="bgt:106055604"/>
<feature type="domain" description="PH" evidence="5">
    <location>
        <begin position="837"/>
        <end position="941"/>
    </location>
</feature>
<dbReference type="SMART" id="SM00325">
    <property type="entry name" value="RhoGEF"/>
    <property type="match status" value="1"/>
</dbReference>
<feature type="region of interest" description="Disordered" evidence="3">
    <location>
        <begin position="236"/>
        <end position="313"/>
    </location>
</feature>
<feature type="compositionally biased region" description="Polar residues" evidence="3">
    <location>
        <begin position="2131"/>
        <end position="2140"/>
    </location>
</feature>
<accession>A0A2C9JF39</accession>
<dbReference type="SMART" id="SM00326">
    <property type="entry name" value="SH3"/>
    <property type="match status" value="1"/>
</dbReference>
<feature type="compositionally biased region" description="Basic and acidic residues" evidence="3">
    <location>
        <begin position="363"/>
        <end position="379"/>
    </location>
</feature>
<feature type="region of interest" description="Disordered" evidence="3">
    <location>
        <begin position="2939"/>
        <end position="2987"/>
    </location>
</feature>
<feature type="compositionally biased region" description="Basic and acidic residues" evidence="3">
    <location>
        <begin position="446"/>
        <end position="469"/>
    </location>
</feature>
<dbReference type="Pfam" id="PF00621">
    <property type="entry name" value="RhoGEF"/>
    <property type="match status" value="1"/>
</dbReference>
<protein>
    <recommendedName>
        <fullName evidence="9">Rho guanine nucleotide exchange factor 7</fullName>
    </recommendedName>
</protein>
<dbReference type="CDD" id="cd11877">
    <property type="entry name" value="SH3_PIX"/>
    <property type="match status" value="1"/>
</dbReference>
<dbReference type="FunFam" id="1.20.900.10:FF:000016">
    <property type="entry name" value="Rho guanine nucleotide exchange factor 6"/>
    <property type="match status" value="1"/>
</dbReference>
<proteinExistence type="predicted"/>
<dbReference type="VEuPathDB" id="VectorBase:BGLAX_027993"/>
<feature type="region of interest" description="Disordered" evidence="3">
    <location>
        <begin position="2408"/>
        <end position="2429"/>
    </location>
</feature>
<evidence type="ECO:0000259" key="5">
    <source>
        <dbReference type="PROSITE" id="PS50003"/>
    </source>
</evidence>
<evidence type="ECO:0000256" key="2">
    <source>
        <dbReference type="PROSITE-ProRule" id="PRU00192"/>
    </source>
</evidence>
<organism evidence="7 8">
    <name type="scientific">Biomphalaria glabrata</name>
    <name type="common">Bloodfluke planorb</name>
    <name type="synonym">Freshwater snail</name>
    <dbReference type="NCBI Taxonomy" id="6526"/>
    <lineage>
        <taxon>Eukaryota</taxon>
        <taxon>Metazoa</taxon>
        <taxon>Spiralia</taxon>
        <taxon>Lophotrochozoa</taxon>
        <taxon>Mollusca</taxon>
        <taxon>Gastropoda</taxon>
        <taxon>Heterobranchia</taxon>
        <taxon>Euthyneura</taxon>
        <taxon>Panpulmonata</taxon>
        <taxon>Hygrophila</taxon>
        <taxon>Lymnaeoidea</taxon>
        <taxon>Planorbidae</taxon>
        <taxon>Biomphalaria</taxon>
    </lineage>
</organism>
<feature type="region of interest" description="Disordered" evidence="3">
    <location>
        <begin position="1163"/>
        <end position="1246"/>
    </location>
</feature>
<dbReference type="PROSITE" id="PS50010">
    <property type="entry name" value="DH_2"/>
    <property type="match status" value="1"/>
</dbReference>
<dbReference type="OrthoDB" id="443981at2759"/>
<dbReference type="VEuPathDB" id="VectorBase:BGLB001670"/>
<dbReference type="Pfam" id="PF16614">
    <property type="entry name" value="RhoGEF67_u2"/>
    <property type="match status" value="1"/>
</dbReference>
<dbReference type="GO" id="GO:0005085">
    <property type="term" value="F:guanyl-nucleotide exchange factor activity"/>
    <property type="evidence" value="ECO:0007669"/>
    <property type="project" value="InterPro"/>
</dbReference>
<dbReference type="Gene3D" id="1.20.900.10">
    <property type="entry name" value="Dbl homology (DH) domain"/>
    <property type="match status" value="1"/>
</dbReference>
<evidence type="ECO:0000313" key="8">
    <source>
        <dbReference type="Proteomes" id="UP000076420"/>
    </source>
</evidence>
<feature type="region of interest" description="Disordered" evidence="3">
    <location>
        <begin position="2115"/>
        <end position="2140"/>
    </location>
</feature>
<evidence type="ECO:0000313" key="7">
    <source>
        <dbReference type="EnsemblMetazoa" id="BGLB001670-PB"/>
    </source>
</evidence>
<gene>
    <name evidence="7" type="primary">106055604</name>
</gene>
<dbReference type="SUPFAM" id="SSF50729">
    <property type="entry name" value="PH domain-like"/>
    <property type="match status" value="1"/>
</dbReference>
<evidence type="ECO:0000259" key="6">
    <source>
        <dbReference type="PROSITE" id="PS50010"/>
    </source>
</evidence>
<feature type="compositionally biased region" description="Basic residues" evidence="3">
    <location>
        <begin position="490"/>
        <end position="503"/>
    </location>
</feature>
<feature type="compositionally biased region" description="Polar residues" evidence="3">
    <location>
        <begin position="2952"/>
        <end position="2961"/>
    </location>
</feature>
<dbReference type="Gene3D" id="2.30.30.40">
    <property type="entry name" value="SH3 Domains"/>
    <property type="match status" value="1"/>
</dbReference>
<dbReference type="EnsemblMetazoa" id="BGLB001670-RB">
    <property type="protein sequence ID" value="BGLB001670-PB"/>
    <property type="gene ID" value="BGLB001670"/>
</dbReference>
<feature type="compositionally biased region" description="Polar residues" evidence="3">
    <location>
        <begin position="190"/>
        <end position="209"/>
    </location>
</feature>
<dbReference type="SUPFAM" id="SSF50044">
    <property type="entry name" value="SH3-domain"/>
    <property type="match status" value="1"/>
</dbReference>
<dbReference type="PRINTS" id="PR00452">
    <property type="entry name" value="SH3DOMAIN"/>
</dbReference>
<feature type="compositionally biased region" description="Polar residues" evidence="3">
    <location>
        <begin position="1166"/>
        <end position="1175"/>
    </location>
</feature>
<dbReference type="VEuPathDB" id="VectorBase:BGLAX_028634"/>
<dbReference type="PANTHER" id="PTHR46026">
    <property type="entry name" value="RHO-TYPE GUANINE NUCLEOTIDE EXCHANGE FACTOR, ISOFORM F"/>
    <property type="match status" value="1"/>
</dbReference>
<evidence type="ECO:0000256" key="1">
    <source>
        <dbReference type="ARBA" id="ARBA00022443"/>
    </source>
</evidence>
<name>A0A2C9JF39_BIOGL</name>
<dbReference type="InterPro" id="IPR036028">
    <property type="entry name" value="SH3-like_dom_sf"/>
</dbReference>
<evidence type="ECO:0000259" key="4">
    <source>
        <dbReference type="PROSITE" id="PS50002"/>
    </source>
</evidence>
<reference evidence="7" key="1">
    <citation type="submission" date="2020-05" db="UniProtKB">
        <authorList>
            <consortium name="EnsemblMetazoa"/>
        </authorList>
    </citation>
    <scope>IDENTIFICATION</scope>
    <source>
        <strain evidence="7">BB02</strain>
    </source>
</reference>
<feature type="compositionally biased region" description="Low complexity" evidence="3">
    <location>
        <begin position="237"/>
        <end position="249"/>
    </location>
</feature>
<dbReference type="SUPFAM" id="SSF48065">
    <property type="entry name" value="DBL homology domain (DH-domain)"/>
    <property type="match status" value="1"/>
</dbReference>
<evidence type="ECO:0008006" key="9">
    <source>
        <dbReference type="Google" id="ProtNLM"/>
    </source>
</evidence>
<feature type="region of interest" description="Disordered" evidence="3">
    <location>
        <begin position="43"/>
        <end position="113"/>
    </location>
</feature>
<dbReference type="InterPro" id="IPR001849">
    <property type="entry name" value="PH_domain"/>
</dbReference>
<dbReference type="Gene3D" id="2.30.29.30">
    <property type="entry name" value="Pleckstrin-homology domain (PH domain)/Phosphotyrosine-binding domain (PTB)"/>
    <property type="match status" value="1"/>
</dbReference>
<dbReference type="CDD" id="cd00160">
    <property type="entry name" value="RhoGEF"/>
    <property type="match status" value="1"/>
</dbReference>
<feature type="compositionally biased region" description="Polar residues" evidence="3">
    <location>
        <begin position="325"/>
        <end position="362"/>
    </location>
</feature>
<dbReference type="STRING" id="6526.A0A2C9JF39"/>
<feature type="compositionally biased region" description="Basic and acidic residues" evidence="3">
    <location>
        <begin position="2939"/>
        <end position="2950"/>
    </location>
</feature>
<keyword evidence="1 2" id="KW-0728">SH3 domain</keyword>
<feature type="region of interest" description="Disordered" evidence="3">
    <location>
        <begin position="1026"/>
        <end position="1047"/>
    </location>
</feature>
<dbReference type="Pfam" id="PF07653">
    <property type="entry name" value="SH3_2"/>
    <property type="match status" value="1"/>
</dbReference>
<dbReference type="FunFam" id="2.30.30.40:FF:000072">
    <property type="entry name" value="Unconventional Myosin IB"/>
    <property type="match status" value="1"/>
</dbReference>
<feature type="compositionally biased region" description="Polar residues" evidence="3">
    <location>
        <begin position="281"/>
        <end position="309"/>
    </location>
</feature>
<dbReference type="InterPro" id="IPR000219">
    <property type="entry name" value="DH_dom"/>
</dbReference>
<dbReference type="GO" id="GO:0005737">
    <property type="term" value="C:cytoplasm"/>
    <property type="evidence" value="ECO:0007669"/>
    <property type="project" value="TreeGrafter"/>
</dbReference>
<evidence type="ECO:0000256" key="3">
    <source>
        <dbReference type="SAM" id="MobiDB-lite"/>
    </source>
</evidence>